<comment type="function">
    <text evidence="7">Specifically dimethylates two adjacent adenosines (A1518 and A1519) in the loop of a conserved hairpin near the 3'-end of 16S rRNA in the 30S particle. May play a critical role in biogenesis of 30S subunits.</text>
</comment>
<dbReference type="EMBL" id="JACHFJ010000010">
    <property type="protein sequence ID" value="MBB5373895.1"/>
    <property type="molecule type" value="Genomic_DNA"/>
</dbReference>
<protein>
    <recommendedName>
        <fullName evidence="7">Ribosomal RNA small subunit methyltransferase A</fullName>
        <ecNumber evidence="7">2.1.1.182</ecNumber>
    </recommendedName>
    <alternativeName>
        <fullName evidence="7">16S rRNA (adenine(1518)-N(6)/adenine(1519)-N(6))-dimethyltransferase</fullName>
    </alternativeName>
    <alternativeName>
        <fullName evidence="7">16S rRNA dimethyladenosine transferase</fullName>
    </alternativeName>
    <alternativeName>
        <fullName evidence="7">16S rRNA dimethylase</fullName>
    </alternativeName>
    <alternativeName>
        <fullName evidence="7">S-adenosylmethionine-6-N', N'-adenosyl(rRNA) dimethyltransferase</fullName>
    </alternativeName>
</protein>
<proteinExistence type="inferred from homology"/>
<dbReference type="NCBIfam" id="TIGR00755">
    <property type="entry name" value="ksgA"/>
    <property type="match status" value="1"/>
</dbReference>
<comment type="catalytic activity">
    <reaction evidence="7">
        <text>adenosine(1518)/adenosine(1519) in 16S rRNA + 4 S-adenosyl-L-methionine = N(6)-dimethyladenosine(1518)/N(6)-dimethyladenosine(1519) in 16S rRNA + 4 S-adenosyl-L-homocysteine + 4 H(+)</text>
        <dbReference type="Rhea" id="RHEA:19609"/>
        <dbReference type="Rhea" id="RHEA-COMP:10232"/>
        <dbReference type="Rhea" id="RHEA-COMP:10233"/>
        <dbReference type="ChEBI" id="CHEBI:15378"/>
        <dbReference type="ChEBI" id="CHEBI:57856"/>
        <dbReference type="ChEBI" id="CHEBI:59789"/>
        <dbReference type="ChEBI" id="CHEBI:74411"/>
        <dbReference type="ChEBI" id="CHEBI:74493"/>
        <dbReference type="EC" id="2.1.1.182"/>
    </reaction>
</comment>
<evidence type="ECO:0000313" key="10">
    <source>
        <dbReference type="EMBL" id="MBB5373895.1"/>
    </source>
</evidence>
<feature type="binding site" evidence="7 8">
    <location>
        <position position="122"/>
    </location>
    <ligand>
        <name>S-adenosyl-L-methionine</name>
        <dbReference type="ChEBI" id="CHEBI:59789"/>
    </ligand>
</feature>
<dbReference type="PROSITE" id="PS01131">
    <property type="entry name" value="RRNA_A_DIMETH"/>
    <property type="match status" value="1"/>
</dbReference>
<dbReference type="Gene3D" id="3.40.50.150">
    <property type="entry name" value="Vaccinia Virus protein VP39"/>
    <property type="match status" value="1"/>
</dbReference>
<dbReference type="InterPro" id="IPR011530">
    <property type="entry name" value="rRNA_adenine_dimethylase"/>
</dbReference>
<dbReference type="Pfam" id="PF00398">
    <property type="entry name" value="RrnaAD"/>
    <property type="match status" value="1"/>
</dbReference>
<dbReference type="InterPro" id="IPR001737">
    <property type="entry name" value="KsgA/Erm"/>
</dbReference>
<dbReference type="Gene3D" id="1.10.8.100">
    <property type="entry name" value="Ribosomal RNA adenine dimethylase-like, domain 2"/>
    <property type="match status" value="1"/>
</dbReference>
<evidence type="ECO:0000256" key="3">
    <source>
        <dbReference type="ARBA" id="ARBA00022603"/>
    </source>
</evidence>
<dbReference type="CDD" id="cd02440">
    <property type="entry name" value="AdoMet_MTases"/>
    <property type="match status" value="1"/>
</dbReference>
<evidence type="ECO:0000256" key="8">
    <source>
        <dbReference type="PROSITE-ProRule" id="PRU01026"/>
    </source>
</evidence>
<feature type="binding site" evidence="7 8">
    <location>
        <position position="31"/>
    </location>
    <ligand>
        <name>S-adenosyl-L-methionine</name>
        <dbReference type="ChEBI" id="CHEBI:59789"/>
    </ligand>
</feature>
<dbReference type="SMART" id="SM00650">
    <property type="entry name" value="rADc"/>
    <property type="match status" value="1"/>
</dbReference>
<dbReference type="Proteomes" id="UP000553706">
    <property type="component" value="Unassembled WGS sequence"/>
</dbReference>
<keyword evidence="5 7" id="KW-0949">S-adenosyl-L-methionine</keyword>
<keyword evidence="2 7" id="KW-0698">rRNA processing</keyword>
<feature type="binding site" evidence="7 8">
    <location>
        <position position="103"/>
    </location>
    <ligand>
        <name>S-adenosyl-L-methionine</name>
        <dbReference type="ChEBI" id="CHEBI:59789"/>
    </ligand>
</feature>
<gene>
    <name evidence="7" type="primary">rsmA</name>
    <name evidence="7" type="synonym">ksgA</name>
    <name evidence="10" type="ORF">HNP71_002162</name>
</gene>
<reference evidence="10 11" key="1">
    <citation type="submission" date="2020-08" db="EMBL/GenBank/DDBJ databases">
        <title>Genomic Encyclopedia of Type Strains, Phase IV (KMG-IV): sequencing the most valuable type-strain genomes for metagenomic binning, comparative biology and taxonomic classification.</title>
        <authorList>
            <person name="Goeker M."/>
        </authorList>
    </citation>
    <scope>NUCLEOTIDE SEQUENCE [LARGE SCALE GENOMIC DNA]</scope>
    <source>
        <strain evidence="10 11">DSM 27026</strain>
    </source>
</reference>
<keyword evidence="1 7" id="KW-0963">Cytoplasm</keyword>
<dbReference type="PANTHER" id="PTHR11727">
    <property type="entry name" value="DIMETHYLADENOSINE TRANSFERASE"/>
    <property type="match status" value="1"/>
</dbReference>
<dbReference type="PANTHER" id="PTHR11727:SF7">
    <property type="entry name" value="DIMETHYLADENOSINE TRANSFERASE-RELATED"/>
    <property type="match status" value="1"/>
</dbReference>
<feature type="domain" description="Ribosomal RNA adenine methylase transferase N-terminal" evidence="9">
    <location>
        <begin position="36"/>
        <end position="207"/>
    </location>
</feature>
<dbReference type="HAMAP" id="MF_00607">
    <property type="entry name" value="16SrRNA_methyltr_A"/>
    <property type="match status" value="1"/>
</dbReference>
<evidence type="ECO:0000256" key="6">
    <source>
        <dbReference type="ARBA" id="ARBA00022884"/>
    </source>
</evidence>
<dbReference type="InterPro" id="IPR029063">
    <property type="entry name" value="SAM-dependent_MTases_sf"/>
</dbReference>
<evidence type="ECO:0000256" key="1">
    <source>
        <dbReference type="ARBA" id="ARBA00022490"/>
    </source>
</evidence>
<organism evidence="10 11">
    <name type="scientific">Acidocella aromatica</name>
    <dbReference type="NCBI Taxonomy" id="1303579"/>
    <lineage>
        <taxon>Bacteria</taxon>
        <taxon>Pseudomonadati</taxon>
        <taxon>Pseudomonadota</taxon>
        <taxon>Alphaproteobacteria</taxon>
        <taxon>Acetobacterales</taxon>
        <taxon>Acidocellaceae</taxon>
        <taxon>Acidocella</taxon>
    </lineage>
</organism>
<dbReference type="PROSITE" id="PS51689">
    <property type="entry name" value="SAM_RNA_A_N6_MT"/>
    <property type="match status" value="1"/>
</dbReference>
<dbReference type="InterPro" id="IPR020596">
    <property type="entry name" value="rRNA_Ade_Mease_Trfase_CS"/>
</dbReference>
<keyword evidence="4 7" id="KW-0808">Transferase</keyword>
<evidence type="ECO:0000256" key="4">
    <source>
        <dbReference type="ARBA" id="ARBA00022679"/>
    </source>
</evidence>
<feature type="binding site" evidence="7 8">
    <location>
        <position position="78"/>
    </location>
    <ligand>
        <name>S-adenosyl-L-methionine</name>
        <dbReference type="ChEBI" id="CHEBI:59789"/>
    </ligand>
</feature>
<dbReference type="GO" id="GO:0005829">
    <property type="term" value="C:cytosol"/>
    <property type="evidence" value="ECO:0007669"/>
    <property type="project" value="TreeGrafter"/>
</dbReference>
<dbReference type="AlphaFoldDB" id="A0A840VL65"/>
<dbReference type="RefSeq" id="WP_183266910.1">
    <property type="nucleotide sequence ID" value="NZ_JACHFJ010000010.1"/>
</dbReference>
<comment type="subcellular location">
    <subcellularLocation>
        <location evidence="7">Cytoplasm</location>
    </subcellularLocation>
</comment>
<name>A0A840VL65_9PROT</name>
<dbReference type="GO" id="GO:0003723">
    <property type="term" value="F:RNA binding"/>
    <property type="evidence" value="ECO:0007669"/>
    <property type="project" value="UniProtKB-UniRule"/>
</dbReference>
<feature type="binding site" evidence="7 8">
    <location>
        <position position="29"/>
    </location>
    <ligand>
        <name>S-adenosyl-L-methionine</name>
        <dbReference type="ChEBI" id="CHEBI:59789"/>
    </ligand>
</feature>
<evidence type="ECO:0000256" key="5">
    <source>
        <dbReference type="ARBA" id="ARBA00022691"/>
    </source>
</evidence>
<dbReference type="EC" id="2.1.1.182" evidence="7"/>
<keyword evidence="6 7" id="KW-0694">RNA-binding</keyword>
<comment type="similarity">
    <text evidence="7">Belongs to the class I-like SAM-binding methyltransferase superfamily. rRNA adenine N(6)-methyltransferase family. RsmA subfamily.</text>
</comment>
<evidence type="ECO:0000259" key="9">
    <source>
        <dbReference type="SMART" id="SM00650"/>
    </source>
</evidence>
<evidence type="ECO:0000313" key="11">
    <source>
        <dbReference type="Proteomes" id="UP000553706"/>
    </source>
</evidence>
<evidence type="ECO:0000256" key="7">
    <source>
        <dbReference type="HAMAP-Rule" id="MF_00607"/>
    </source>
</evidence>
<dbReference type="SUPFAM" id="SSF53335">
    <property type="entry name" value="S-adenosyl-L-methionine-dependent methyltransferases"/>
    <property type="match status" value="1"/>
</dbReference>
<feature type="binding site" evidence="7 8">
    <location>
        <position position="56"/>
    </location>
    <ligand>
        <name>S-adenosyl-L-methionine</name>
        <dbReference type="ChEBI" id="CHEBI:59789"/>
    </ligand>
</feature>
<keyword evidence="3 7" id="KW-0489">Methyltransferase</keyword>
<comment type="caution">
    <text evidence="10">The sequence shown here is derived from an EMBL/GenBank/DDBJ whole genome shotgun (WGS) entry which is preliminary data.</text>
</comment>
<dbReference type="InterPro" id="IPR023165">
    <property type="entry name" value="rRNA_Ade_diMease-like_C"/>
</dbReference>
<keyword evidence="11" id="KW-1185">Reference proteome</keyword>
<dbReference type="GO" id="GO:0052908">
    <property type="term" value="F:16S rRNA (adenine(1518)-N(6)/adenine(1519)-N(6))-dimethyltransferase activity"/>
    <property type="evidence" value="ECO:0007669"/>
    <property type="project" value="UniProtKB-EC"/>
</dbReference>
<accession>A0A840VL65</accession>
<sequence length="278" mass="29791">MPVFSAPPPPLRDIIKAFDLRADKSLGQHFLLEPDLLARIAAAAGDLSGVNVVEVGPGPGGLTRALLGTGAAHVTAIEYDPRAVAAITALAQLTDRLTILHTDAMQADIPALVPAPRAIVANLPYNIGTLLLVRWLEQAAAYQSMTLMFQLEVAERICAAPDTSAYGRISVLSQWLCDVTMQMHIPAGAFAPPPKVESALVRLVPKPEQPSRRELKAMERLTAAAFGQRRKMLRGALKSLGGAELLEAAGIDPQRRAETLSVVEFCTLLRTLLEREGA</sequence>
<dbReference type="InterPro" id="IPR020598">
    <property type="entry name" value="rRNA_Ade_methylase_Trfase_N"/>
</dbReference>
<dbReference type="FunFam" id="1.10.8.100:FF:000001">
    <property type="entry name" value="Ribosomal RNA small subunit methyltransferase A"/>
    <property type="match status" value="1"/>
</dbReference>
<evidence type="ECO:0000256" key="2">
    <source>
        <dbReference type="ARBA" id="ARBA00022552"/>
    </source>
</evidence>